<dbReference type="EMBL" id="GBXM01051313">
    <property type="protein sequence ID" value="JAH57264.1"/>
    <property type="molecule type" value="Transcribed_RNA"/>
</dbReference>
<reference evidence="1" key="1">
    <citation type="submission" date="2014-11" db="EMBL/GenBank/DDBJ databases">
        <authorList>
            <person name="Amaro Gonzalez C."/>
        </authorList>
    </citation>
    <scope>NUCLEOTIDE SEQUENCE</scope>
</reference>
<name>A0A0E9TUC0_ANGAN</name>
<dbReference type="AlphaFoldDB" id="A0A0E9TUC0"/>
<evidence type="ECO:0000313" key="1">
    <source>
        <dbReference type="EMBL" id="JAH57264.1"/>
    </source>
</evidence>
<proteinExistence type="predicted"/>
<reference evidence="1" key="2">
    <citation type="journal article" date="2015" name="Fish Shellfish Immunol.">
        <title>Early steps in the European eel (Anguilla anguilla)-Vibrio vulnificus interaction in the gills: Role of the RtxA13 toxin.</title>
        <authorList>
            <person name="Callol A."/>
            <person name="Pajuelo D."/>
            <person name="Ebbesson L."/>
            <person name="Teles M."/>
            <person name="MacKenzie S."/>
            <person name="Amaro C."/>
        </authorList>
    </citation>
    <scope>NUCLEOTIDE SEQUENCE</scope>
</reference>
<accession>A0A0E9TUC0</accession>
<sequence length="39" mass="4666">MLKNTQKTKKDRRKTCFCLNVNLLNCLIDLMHSSEKRLK</sequence>
<protein>
    <submittedName>
        <fullName evidence="1">Uncharacterized protein</fullName>
    </submittedName>
</protein>
<organism evidence="1">
    <name type="scientific">Anguilla anguilla</name>
    <name type="common">European freshwater eel</name>
    <name type="synonym">Muraena anguilla</name>
    <dbReference type="NCBI Taxonomy" id="7936"/>
    <lineage>
        <taxon>Eukaryota</taxon>
        <taxon>Metazoa</taxon>
        <taxon>Chordata</taxon>
        <taxon>Craniata</taxon>
        <taxon>Vertebrata</taxon>
        <taxon>Euteleostomi</taxon>
        <taxon>Actinopterygii</taxon>
        <taxon>Neopterygii</taxon>
        <taxon>Teleostei</taxon>
        <taxon>Anguilliformes</taxon>
        <taxon>Anguillidae</taxon>
        <taxon>Anguilla</taxon>
    </lineage>
</organism>